<gene>
    <name evidence="2" type="ORF">HD556DRAFT_1466028</name>
</gene>
<dbReference type="RefSeq" id="XP_041162265.1">
    <property type="nucleotide sequence ID" value="XM_041308362.1"/>
</dbReference>
<evidence type="ECO:0000313" key="2">
    <source>
        <dbReference type="EMBL" id="KAG1796994.1"/>
    </source>
</evidence>
<proteinExistence type="predicted"/>
<dbReference type="Proteomes" id="UP000719766">
    <property type="component" value="Unassembled WGS sequence"/>
</dbReference>
<dbReference type="AlphaFoldDB" id="A0A9P7DKD1"/>
<reference evidence="2" key="1">
    <citation type="journal article" date="2020" name="New Phytol.">
        <title>Comparative genomics reveals dynamic genome evolution in host specialist ectomycorrhizal fungi.</title>
        <authorList>
            <person name="Lofgren L.A."/>
            <person name="Nguyen N.H."/>
            <person name="Vilgalys R."/>
            <person name="Ruytinx J."/>
            <person name="Liao H.L."/>
            <person name="Branco S."/>
            <person name="Kuo A."/>
            <person name="LaButti K."/>
            <person name="Lipzen A."/>
            <person name="Andreopoulos W."/>
            <person name="Pangilinan J."/>
            <person name="Riley R."/>
            <person name="Hundley H."/>
            <person name="Na H."/>
            <person name="Barry K."/>
            <person name="Grigoriev I.V."/>
            <person name="Stajich J.E."/>
            <person name="Kennedy P.G."/>
        </authorList>
    </citation>
    <scope>NUCLEOTIDE SEQUENCE</scope>
    <source>
        <strain evidence="2">S12</strain>
    </source>
</reference>
<feature type="region of interest" description="Disordered" evidence="1">
    <location>
        <begin position="56"/>
        <end position="78"/>
    </location>
</feature>
<evidence type="ECO:0000256" key="1">
    <source>
        <dbReference type="SAM" id="MobiDB-lite"/>
    </source>
</evidence>
<keyword evidence="3" id="KW-1185">Reference proteome</keyword>
<accession>A0A9P7DKD1</accession>
<comment type="caution">
    <text evidence="2">The sequence shown here is derived from an EMBL/GenBank/DDBJ whole genome shotgun (WGS) entry which is preliminary data.</text>
</comment>
<dbReference type="EMBL" id="JABBWE010000017">
    <property type="protein sequence ID" value="KAG1796994.1"/>
    <property type="molecule type" value="Genomic_DNA"/>
</dbReference>
<sequence length="192" mass="20543">MAVLVSSDLARHGPLNLVLHLWGSLCIPGLPDIAKNPALAPMPPLIEPHLLLPDEGSPGLFGPRSPRTPELGPTPMGEPVHSWVPGIVSIEFSLHRELMPWILANPARASTPSSIESNLIVPDEGSPGLFGPRSPRLPELGPAPMGEPVHSWVTWHPNPALAPTPPLIEPHLFVPDDGSPGLFGPRSPRSYR</sequence>
<dbReference type="OrthoDB" id="2507336at2759"/>
<evidence type="ECO:0000313" key="3">
    <source>
        <dbReference type="Proteomes" id="UP000719766"/>
    </source>
</evidence>
<protein>
    <submittedName>
        <fullName evidence="2">Uncharacterized protein</fullName>
    </submittedName>
</protein>
<name>A0A9P7DKD1_9AGAM</name>
<dbReference type="GeneID" id="64602126"/>
<organism evidence="2 3">
    <name type="scientific">Suillus plorans</name>
    <dbReference type="NCBI Taxonomy" id="116603"/>
    <lineage>
        <taxon>Eukaryota</taxon>
        <taxon>Fungi</taxon>
        <taxon>Dikarya</taxon>
        <taxon>Basidiomycota</taxon>
        <taxon>Agaricomycotina</taxon>
        <taxon>Agaricomycetes</taxon>
        <taxon>Agaricomycetidae</taxon>
        <taxon>Boletales</taxon>
        <taxon>Suillineae</taxon>
        <taxon>Suillaceae</taxon>
        <taxon>Suillus</taxon>
    </lineage>
</organism>